<dbReference type="SUPFAM" id="SSF56112">
    <property type="entry name" value="Protein kinase-like (PK-like)"/>
    <property type="match status" value="1"/>
</dbReference>
<dbReference type="EMBL" id="MN741021">
    <property type="protein sequence ID" value="QHU23029.1"/>
    <property type="molecule type" value="Genomic_DNA"/>
</dbReference>
<proteinExistence type="predicted"/>
<name>A0A6C0KZN3_9ZZZZ</name>
<protein>
    <recommendedName>
        <fullName evidence="2">Protein kinase domain-containing protein</fullName>
    </recommendedName>
</protein>
<sequence>MINPKYPHYSKLKKYIDMEQLEIYKKLTQKFSYYDYFDNSQLNIIKSSHKSLVFSYKNLLIKVCFVKSNTSREIYFSHLFYPIEIFAFIVNDGCMLFLPLYSNDLGYFLKKNSLPEIYNNLEKDLFLQIINFHNNFAIHYDINPRNIVSTKNVENDLCDWRIIDFGLTYTFLPSNSEPISIQFIINSNLCGVGKDSWKLETKFQNFSEKSKLFWIYMIDWYDYIYILNLIKPCEYYVHLLEDTASFKKTSIIKFINDLFKKYEPYLNQKPFYIINAAKI</sequence>
<evidence type="ECO:0008006" key="2">
    <source>
        <dbReference type="Google" id="ProtNLM"/>
    </source>
</evidence>
<evidence type="ECO:0000313" key="1">
    <source>
        <dbReference type="EMBL" id="QHU23029.1"/>
    </source>
</evidence>
<dbReference type="AlphaFoldDB" id="A0A6C0KZN3"/>
<dbReference type="InterPro" id="IPR011009">
    <property type="entry name" value="Kinase-like_dom_sf"/>
</dbReference>
<accession>A0A6C0KZN3</accession>
<organism evidence="1">
    <name type="scientific">viral metagenome</name>
    <dbReference type="NCBI Taxonomy" id="1070528"/>
    <lineage>
        <taxon>unclassified sequences</taxon>
        <taxon>metagenomes</taxon>
        <taxon>organismal metagenomes</taxon>
    </lineage>
</organism>
<reference evidence="1" key="1">
    <citation type="journal article" date="2020" name="Nature">
        <title>Giant virus diversity and host interactions through global metagenomics.</title>
        <authorList>
            <person name="Schulz F."/>
            <person name="Roux S."/>
            <person name="Paez-Espino D."/>
            <person name="Jungbluth S."/>
            <person name="Walsh D.A."/>
            <person name="Denef V.J."/>
            <person name="McMahon K.D."/>
            <person name="Konstantinidis K.T."/>
            <person name="Eloe-Fadrosh E.A."/>
            <person name="Kyrpides N.C."/>
            <person name="Woyke T."/>
        </authorList>
    </citation>
    <scope>NUCLEOTIDE SEQUENCE</scope>
    <source>
        <strain evidence="1">GVMAG-S-ERX555907-63</strain>
    </source>
</reference>